<dbReference type="EMBL" id="JAOYFB010000004">
    <property type="protein sequence ID" value="KAK4013563.1"/>
    <property type="molecule type" value="Genomic_DNA"/>
</dbReference>
<dbReference type="InterPro" id="IPR035992">
    <property type="entry name" value="Ricin_B-like_lectins"/>
</dbReference>
<comment type="caution">
    <text evidence="3">The sequence shown here is derived from an EMBL/GenBank/DDBJ whole genome shotgun (WGS) entry which is preliminary data.</text>
</comment>
<keyword evidence="2" id="KW-0812">Transmembrane</keyword>
<gene>
    <name evidence="3" type="ORF">OUZ56_026117</name>
</gene>
<evidence type="ECO:0000313" key="3">
    <source>
        <dbReference type="EMBL" id="KAK4013563.1"/>
    </source>
</evidence>
<protein>
    <recommendedName>
        <fullName evidence="5">Envelope fusion protein</fullName>
    </recommendedName>
</protein>
<evidence type="ECO:0000313" key="4">
    <source>
        <dbReference type="Proteomes" id="UP001234178"/>
    </source>
</evidence>
<feature type="region of interest" description="Disordered" evidence="1">
    <location>
        <begin position="906"/>
        <end position="935"/>
    </location>
</feature>
<accession>A0ABQ9ZL08</accession>
<organism evidence="3 4">
    <name type="scientific">Daphnia magna</name>
    <dbReference type="NCBI Taxonomy" id="35525"/>
    <lineage>
        <taxon>Eukaryota</taxon>
        <taxon>Metazoa</taxon>
        <taxon>Ecdysozoa</taxon>
        <taxon>Arthropoda</taxon>
        <taxon>Crustacea</taxon>
        <taxon>Branchiopoda</taxon>
        <taxon>Diplostraca</taxon>
        <taxon>Cladocera</taxon>
        <taxon>Anomopoda</taxon>
        <taxon>Daphniidae</taxon>
        <taxon>Daphnia</taxon>
    </lineage>
</organism>
<dbReference type="PANTHER" id="PTHR16021:SF23">
    <property type="entry name" value="FI18411P1-RELATED"/>
    <property type="match status" value="1"/>
</dbReference>
<keyword evidence="4" id="KW-1185">Reference proteome</keyword>
<evidence type="ECO:0000256" key="1">
    <source>
        <dbReference type="SAM" id="MobiDB-lite"/>
    </source>
</evidence>
<proteinExistence type="predicted"/>
<sequence length="935" mass="106462">MVNDKKCGANNMQTGPTGLSFTATPTGEGKWYAIKEYQTLNCIAEQITQRQEKPDSPIESPFGLLNTTQQEGQFIHPKQNTIVWGERTTNSSYTQTLLKGKGYLEIPREPESDNSSRLYDTRRQIEISFLNKPDKDIVPIGHKVVGIPLTYLTFPAATTKILYGMFKNTIATCLKNTNLATPVCEDYRELYKSRPQRSLLQQVHFLFDTQVEDEQLGIRLYSISYAWGTLRLPHRRPKIIKEDGKIVQKDTTIYITYESGSRNPLTTYSQLSKDDPLPSGSKFDLFRGINEMDFRKKNSYLISQESEMCLTVGVDEFLKLEKSALEEDTRKNQQWFFQTINTNPDVIESFPDVTLQDIQEVRLEQRRAITTTINSPIFGGILKANHGSGNIIWDMIAWGLLKNGQYANGKCVTHHGLEKQLTMEDCDTDWTKCQEELKTFITSNDPLVQSQVSVGNCSKATNKGQAFEYTSDFSIRPFNPNACVKANTTMLILQECANTSSIWGTFEHTGQLMATDRTGLHSPASDRKCLTLKVGRLSLGHCHGSKDAIMEIIDDTEETAQQEIPEAVSLTLEQVPEVPIKDETESGLPQNIEEFGDKIKFEISKMHEQYKISIETEHENKLAKEIRDVYCQLSTIKKTQAVILAQSNGILAASVLGLPICTRLRGFGQAITLQQCETKRIFISAKESKCGFQPFFTYEDKNCTIGVDGWSIHPYSDCFWKTHLVNLNGFHHTWEHISTDGEWVKQKASIHMPNLNLITEFEELHLNDFDYILKSHPTHETMEMELLNILNDFVGLMQESNSKSVSDIVMSEKQDNQLGTMFSWFDTLKILILSIIGFIIFIVCLRILIICDPFTRIMEKIRQARRLRRYGINMEEAHELTSMIPNSSTQPPEKIIEQPFTRMTAPTPLTMERPTQSRTAQPSAPKQRNIYPIME</sequence>
<feature type="compositionally biased region" description="Polar residues" evidence="1">
    <location>
        <begin position="913"/>
        <end position="926"/>
    </location>
</feature>
<dbReference type="InterPro" id="IPR052660">
    <property type="entry name" value="Erythrocyte_Invasion_ImmMod"/>
</dbReference>
<evidence type="ECO:0008006" key="5">
    <source>
        <dbReference type="Google" id="ProtNLM"/>
    </source>
</evidence>
<keyword evidence="2" id="KW-1133">Transmembrane helix</keyword>
<dbReference type="Proteomes" id="UP001234178">
    <property type="component" value="Unassembled WGS sequence"/>
</dbReference>
<reference evidence="3 4" key="1">
    <citation type="journal article" date="2023" name="Nucleic Acids Res.">
        <title>The hologenome of Daphnia magna reveals possible DNA methylation and microbiome-mediated evolution of the host genome.</title>
        <authorList>
            <person name="Chaturvedi A."/>
            <person name="Li X."/>
            <person name="Dhandapani V."/>
            <person name="Marshall H."/>
            <person name="Kissane S."/>
            <person name="Cuenca-Cambronero M."/>
            <person name="Asole G."/>
            <person name="Calvet F."/>
            <person name="Ruiz-Romero M."/>
            <person name="Marangio P."/>
            <person name="Guigo R."/>
            <person name="Rago D."/>
            <person name="Mirbahai L."/>
            <person name="Eastwood N."/>
            <person name="Colbourne J.K."/>
            <person name="Zhou J."/>
            <person name="Mallon E."/>
            <person name="Orsini L."/>
        </authorList>
    </citation>
    <scope>NUCLEOTIDE SEQUENCE [LARGE SCALE GENOMIC DNA]</scope>
    <source>
        <strain evidence="3">LRV0_1</strain>
    </source>
</reference>
<dbReference type="SUPFAM" id="SSF50370">
    <property type="entry name" value="Ricin B-like lectins"/>
    <property type="match status" value="1"/>
</dbReference>
<evidence type="ECO:0000256" key="2">
    <source>
        <dbReference type="SAM" id="Phobius"/>
    </source>
</evidence>
<dbReference type="PANTHER" id="PTHR16021">
    <property type="entry name" value="MANSC DOMAIN CONTAINING PROTEIN 1"/>
    <property type="match status" value="1"/>
</dbReference>
<keyword evidence="2" id="KW-0472">Membrane</keyword>
<feature type="transmembrane region" description="Helical" evidence="2">
    <location>
        <begin position="830"/>
        <end position="851"/>
    </location>
</feature>
<name>A0ABQ9ZL08_9CRUS</name>